<dbReference type="Proteomes" id="UP001206206">
    <property type="component" value="Unassembled WGS sequence"/>
</dbReference>
<keyword evidence="2" id="KW-1185">Reference proteome</keyword>
<organism evidence="1 2">
    <name type="scientific">Streptantibioticus rubrisoli</name>
    <dbReference type="NCBI Taxonomy" id="1387313"/>
    <lineage>
        <taxon>Bacteria</taxon>
        <taxon>Bacillati</taxon>
        <taxon>Actinomycetota</taxon>
        <taxon>Actinomycetes</taxon>
        <taxon>Kitasatosporales</taxon>
        <taxon>Streptomycetaceae</taxon>
        <taxon>Streptantibioticus</taxon>
    </lineage>
</organism>
<dbReference type="RefSeq" id="WP_255929288.1">
    <property type="nucleotide sequence ID" value="NZ_JANFNH010000020.1"/>
</dbReference>
<reference evidence="1 2" key="1">
    <citation type="submission" date="2022-06" db="EMBL/GenBank/DDBJ databases">
        <title>Draft genome sequence of type strain Streptomyces rubrisoli DSM 42083.</title>
        <authorList>
            <person name="Duangmal K."/>
            <person name="Klaysubun C."/>
        </authorList>
    </citation>
    <scope>NUCLEOTIDE SEQUENCE [LARGE SCALE GENOMIC DNA]</scope>
    <source>
        <strain evidence="1 2">DSM 42083</strain>
    </source>
</reference>
<dbReference type="EMBL" id="JANFNH010000020">
    <property type="protein sequence ID" value="MCQ4043846.1"/>
    <property type="molecule type" value="Genomic_DNA"/>
</dbReference>
<evidence type="ECO:0000313" key="2">
    <source>
        <dbReference type="Proteomes" id="UP001206206"/>
    </source>
</evidence>
<comment type="caution">
    <text evidence="1">The sequence shown here is derived from an EMBL/GenBank/DDBJ whole genome shotgun (WGS) entry which is preliminary data.</text>
</comment>
<name>A0ABT1PGB9_9ACTN</name>
<sequence>MTFKQELHDAIGRFNSAEIAEFSLETGTRWLGDNGPTYIVGDVRAKGLAVDEHGRHWADGALVAESLAHLTGSSATGEAYRQALCLPEVECRDLIVFTDTRGRWNALMAPVEAMADAFGYPPPARLPDGNWARTWWDLPERTDEEELAWIANGGKPLNTYRGGLS</sequence>
<proteinExistence type="predicted"/>
<gene>
    <name evidence="1" type="ORF">NON19_17920</name>
</gene>
<evidence type="ECO:0000313" key="1">
    <source>
        <dbReference type="EMBL" id="MCQ4043846.1"/>
    </source>
</evidence>
<accession>A0ABT1PGB9</accession>
<protein>
    <submittedName>
        <fullName evidence="1">Uncharacterized protein</fullName>
    </submittedName>
</protein>